<feature type="region of interest" description="Disordered" evidence="4">
    <location>
        <begin position="1"/>
        <end position="26"/>
    </location>
</feature>
<dbReference type="GO" id="GO:0001682">
    <property type="term" value="P:tRNA 5'-leader removal"/>
    <property type="evidence" value="ECO:0007669"/>
    <property type="project" value="InterPro"/>
</dbReference>
<accession>A0A0F4ZL30</accession>
<gene>
    <name evidence="8" type="ORF">TD95_000818</name>
</gene>
<protein>
    <recommendedName>
        <fullName evidence="10">Pop1 N-terminal domain-containing protein</fullName>
    </recommendedName>
</protein>
<evidence type="ECO:0000256" key="4">
    <source>
        <dbReference type="SAM" id="MobiDB-lite"/>
    </source>
</evidence>
<reference evidence="8 9" key="1">
    <citation type="submission" date="2015-03" db="EMBL/GenBank/DDBJ databases">
        <authorList>
            <person name="Radwan O."/>
            <person name="Al-Naeli F.A."/>
            <person name="Rendon G.A."/>
            <person name="Fields C."/>
        </authorList>
    </citation>
    <scope>NUCLEOTIDE SEQUENCE [LARGE SCALE GENOMIC DNA]</scope>
    <source>
        <strain evidence="8">CR-DP1</strain>
    </source>
</reference>
<dbReference type="GO" id="GO:0005655">
    <property type="term" value="C:nucleolar ribonuclease P complex"/>
    <property type="evidence" value="ECO:0007669"/>
    <property type="project" value="InterPro"/>
</dbReference>
<evidence type="ECO:0000313" key="8">
    <source>
        <dbReference type="EMBL" id="KKA31227.1"/>
    </source>
</evidence>
<dbReference type="InterPro" id="IPR039182">
    <property type="entry name" value="Pop1"/>
</dbReference>
<feature type="region of interest" description="Disordered" evidence="4">
    <location>
        <begin position="142"/>
        <end position="168"/>
    </location>
</feature>
<dbReference type="InterPro" id="IPR055079">
    <property type="entry name" value="POP1_C"/>
</dbReference>
<evidence type="ECO:0000256" key="1">
    <source>
        <dbReference type="ARBA" id="ARBA00004123"/>
    </source>
</evidence>
<dbReference type="EMBL" id="LAEV01000019">
    <property type="protein sequence ID" value="KKA31227.1"/>
    <property type="molecule type" value="Genomic_DNA"/>
</dbReference>
<evidence type="ECO:0008006" key="10">
    <source>
        <dbReference type="Google" id="ProtNLM"/>
    </source>
</evidence>
<feature type="compositionally biased region" description="Basic residues" evidence="4">
    <location>
        <begin position="199"/>
        <end position="208"/>
    </location>
</feature>
<dbReference type="PANTHER" id="PTHR22731:SF3">
    <property type="entry name" value="RIBONUCLEASES P_MRP PROTEIN SUBUNIT POP1"/>
    <property type="match status" value="1"/>
</dbReference>
<evidence type="ECO:0000256" key="3">
    <source>
        <dbReference type="ARBA" id="ARBA00023242"/>
    </source>
</evidence>
<dbReference type="Pfam" id="PF06978">
    <property type="entry name" value="POP1_N"/>
    <property type="match status" value="1"/>
</dbReference>
<feature type="domain" description="POP1 C-terminal" evidence="7">
    <location>
        <begin position="700"/>
        <end position="887"/>
    </location>
</feature>
<dbReference type="Pfam" id="PF08170">
    <property type="entry name" value="POPLD"/>
    <property type="match status" value="1"/>
</dbReference>
<keyword evidence="3" id="KW-0539">Nucleus</keyword>
<keyword evidence="2" id="KW-0819">tRNA processing</keyword>
<dbReference type="Proteomes" id="UP000033483">
    <property type="component" value="Unassembled WGS sequence"/>
</dbReference>
<feature type="domain" description="POPLD" evidence="6">
    <location>
        <begin position="553"/>
        <end position="657"/>
    </location>
</feature>
<proteinExistence type="predicted"/>
<feature type="region of interest" description="Disordered" evidence="4">
    <location>
        <begin position="508"/>
        <end position="539"/>
    </location>
</feature>
<evidence type="ECO:0000259" key="7">
    <source>
        <dbReference type="Pfam" id="PF22770"/>
    </source>
</evidence>
<dbReference type="GO" id="GO:0000172">
    <property type="term" value="C:ribonuclease MRP complex"/>
    <property type="evidence" value="ECO:0007669"/>
    <property type="project" value="InterPro"/>
</dbReference>
<dbReference type="PANTHER" id="PTHR22731">
    <property type="entry name" value="RIBONUCLEASES P/MRP PROTEIN SUBUNIT POP1"/>
    <property type="match status" value="1"/>
</dbReference>
<sequence>MPMPLRPGGDSKRKAHFADAASGTAKRLKARRDARDILTQPADAALNNGALDLSAFLATRQFEISALEESMRLSKASRSQRAFQRVPRALRRRTASHNCARVPKRLRLRALREMLEDNTPRVTARRRKPRTTRARIRAEMAKKLPKLAAKRRRRKAPKEASAAATTTTVTAKVDSDGDIAIPSASATATSDKPSSSHSLKPRRPKIRRNALNSPLVPRSKFRKRQATKTWLPTHIWHAKRARMSDPKQPLWRFAIPLRPNEKLFRATHRTLTDHGAMAWDTSYMSTIGLYGRCEGVGRVLRKIGLTAEGLWTDAGRRWRAGLRTWTGMLTKPLGDAVKEICPATVMWNPASPGRPGPDAQVFIRVHPAAFEELFAVLLTHRRMETPKVYIEDLRYEIGSIEITGPAAIEALLSTLKLYHPKSKAGSHARVFSQLVGLTNPGALPAGAVLGFDVADARLYYPPKMVSPPFSSDALMDTLEHWNHTTESNLQPYRLWDRDARHTASCLPTKKAIDRRKSTHTPGQPLPHTPSDPSIPILLLSSRSGSGTRATGSFSLLLPWSYVQPLWYSLMHVPLSSGATPRFGGLRETAQVHDERHTPLFPRDFPGTTAGAQAERDMRVQREREWHKRPSGKRTAWSAINLGAGRRGEVGSPYACDYELLFDGPVHGPPPAERGVFSLEKLVAVDARRMLAGANLPVLGVVRVRITFFSQGIAHPTARVYRLPAAPSEAPSSSDVEVSASQPPGLPLPSNLREQWLALVRPHTASKPAARRTLCIPPNSLETKKQTIAAHIMHGPVRPMHVPPANTDSVNGHPLCPDVADLLGFVTSGGYSLTCGKATAIATLRADLALRDVKAAREARSKKLEKEAFLCIVRNVGHEVAWLARWEVME</sequence>
<evidence type="ECO:0000313" key="9">
    <source>
        <dbReference type="Proteomes" id="UP000033483"/>
    </source>
</evidence>
<dbReference type="OrthoDB" id="442863at2759"/>
<name>A0A0F4ZL30_9PEZI</name>
<dbReference type="Pfam" id="PF22770">
    <property type="entry name" value="POP1_C"/>
    <property type="match status" value="1"/>
</dbReference>
<dbReference type="AlphaFoldDB" id="A0A0F4ZL30"/>
<feature type="domain" description="Pop1 N-terminal" evidence="5">
    <location>
        <begin position="56"/>
        <end position="291"/>
    </location>
</feature>
<feature type="compositionally biased region" description="Low complexity" evidence="4">
    <location>
        <begin position="159"/>
        <end position="168"/>
    </location>
</feature>
<feature type="compositionally biased region" description="Low complexity" evidence="4">
    <location>
        <begin position="530"/>
        <end position="539"/>
    </location>
</feature>
<evidence type="ECO:0000256" key="2">
    <source>
        <dbReference type="ARBA" id="ARBA00022694"/>
    </source>
</evidence>
<dbReference type="InterPro" id="IPR012590">
    <property type="entry name" value="POPLD_dom"/>
</dbReference>
<comment type="caution">
    <text evidence="8">The sequence shown here is derived from an EMBL/GenBank/DDBJ whole genome shotgun (WGS) entry which is preliminary data.</text>
</comment>
<organism evidence="8 9">
    <name type="scientific">Thielaviopsis punctulata</name>
    <dbReference type="NCBI Taxonomy" id="72032"/>
    <lineage>
        <taxon>Eukaryota</taxon>
        <taxon>Fungi</taxon>
        <taxon>Dikarya</taxon>
        <taxon>Ascomycota</taxon>
        <taxon>Pezizomycotina</taxon>
        <taxon>Sordariomycetes</taxon>
        <taxon>Hypocreomycetidae</taxon>
        <taxon>Microascales</taxon>
        <taxon>Ceratocystidaceae</taxon>
        <taxon>Thielaviopsis</taxon>
    </lineage>
</organism>
<dbReference type="InterPro" id="IPR009723">
    <property type="entry name" value="Pop1_N"/>
</dbReference>
<evidence type="ECO:0000259" key="5">
    <source>
        <dbReference type="Pfam" id="PF06978"/>
    </source>
</evidence>
<keyword evidence="9" id="KW-1185">Reference proteome</keyword>
<feature type="compositionally biased region" description="Basic residues" evidence="4">
    <location>
        <begin position="143"/>
        <end position="156"/>
    </location>
</feature>
<comment type="subcellular location">
    <subcellularLocation>
        <location evidence="1">Nucleus</location>
    </subcellularLocation>
</comment>
<evidence type="ECO:0000259" key="6">
    <source>
        <dbReference type="Pfam" id="PF08170"/>
    </source>
</evidence>
<feature type="region of interest" description="Disordered" evidence="4">
    <location>
        <begin position="183"/>
        <end position="225"/>
    </location>
</feature>
<feature type="region of interest" description="Disordered" evidence="4">
    <location>
        <begin position="597"/>
        <end position="616"/>
    </location>
</feature>